<dbReference type="PRINTS" id="PR00598">
    <property type="entry name" value="HTHMARR"/>
</dbReference>
<dbReference type="Gene3D" id="1.10.10.10">
    <property type="entry name" value="Winged helix-like DNA-binding domain superfamily/Winged helix DNA-binding domain"/>
    <property type="match status" value="1"/>
</dbReference>
<feature type="domain" description="HTH marR-type" evidence="1">
    <location>
        <begin position="12"/>
        <end position="143"/>
    </location>
</feature>
<dbReference type="PROSITE" id="PS50995">
    <property type="entry name" value="HTH_MARR_2"/>
    <property type="match status" value="1"/>
</dbReference>
<gene>
    <name evidence="2" type="ORF">BJ992_005584</name>
</gene>
<sequence>MTPVSARDLRTIDRLGMLLAQHGTTTSARIRQALTLPGLPLRHAMTLMHLSDGPIGQRTLIETLAVDPSVLVAILNDLEGDGLVERRRDPADRRRHIVEITSKGAEMMTQVDLALANVESELFGGLDADDLAHLRRILDRIKDNTGAGPCTGEE</sequence>
<dbReference type="PANTHER" id="PTHR33164:SF43">
    <property type="entry name" value="HTH-TYPE TRANSCRIPTIONAL REPRESSOR YETL"/>
    <property type="match status" value="1"/>
</dbReference>
<accession>A0A7X0IJM0</accession>
<keyword evidence="3" id="KW-1185">Reference proteome</keyword>
<dbReference type="InterPro" id="IPR036390">
    <property type="entry name" value="WH_DNA-bd_sf"/>
</dbReference>
<proteinExistence type="predicted"/>
<dbReference type="GO" id="GO:0003677">
    <property type="term" value="F:DNA binding"/>
    <property type="evidence" value="ECO:0007669"/>
    <property type="project" value="UniProtKB-KW"/>
</dbReference>
<comment type="caution">
    <text evidence="2">The sequence shown here is derived from an EMBL/GenBank/DDBJ whole genome shotgun (WGS) entry which is preliminary data.</text>
</comment>
<name>A0A7X0IJM0_9ACTN</name>
<dbReference type="SMART" id="SM00347">
    <property type="entry name" value="HTH_MARR"/>
    <property type="match status" value="1"/>
</dbReference>
<dbReference type="Pfam" id="PF12802">
    <property type="entry name" value="MarR_2"/>
    <property type="match status" value="1"/>
</dbReference>
<evidence type="ECO:0000259" key="1">
    <source>
        <dbReference type="PROSITE" id="PS50995"/>
    </source>
</evidence>
<dbReference type="Proteomes" id="UP000555564">
    <property type="component" value="Unassembled WGS sequence"/>
</dbReference>
<evidence type="ECO:0000313" key="2">
    <source>
        <dbReference type="EMBL" id="MBB6476153.1"/>
    </source>
</evidence>
<dbReference type="GO" id="GO:0003700">
    <property type="term" value="F:DNA-binding transcription factor activity"/>
    <property type="evidence" value="ECO:0007669"/>
    <property type="project" value="InterPro"/>
</dbReference>
<dbReference type="InterPro" id="IPR039422">
    <property type="entry name" value="MarR/SlyA-like"/>
</dbReference>
<dbReference type="EMBL" id="JACHIU010000001">
    <property type="protein sequence ID" value="MBB6476153.1"/>
    <property type="molecule type" value="Genomic_DNA"/>
</dbReference>
<dbReference type="GO" id="GO:0006950">
    <property type="term" value="P:response to stress"/>
    <property type="evidence" value="ECO:0007669"/>
    <property type="project" value="TreeGrafter"/>
</dbReference>
<dbReference type="PANTHER" id="PTHR33164">
    <property type="entry name" value="TRANSCRIPTIONAL REGULATOR, MARR FAMILY"/>
    <property type="match status" value="1"/>
</dbReference>
<evidence type="ECO:0000313" key="3">
    <source>
        <dbReference type="Proteomes" id="UP000555564"/>
    </source>
</evidence>
<keyword evidence="2" id="KW-0238">DNA-binding</keyword>
<organism evidence="2 3">
    <name type="scientific">Sphaerisporangium rubeum</name>
    <dbReference type="NCBI Taxonomy" id="321317"/>
    <lineage>
        <taxon>Bacteria</taxon>
        <taxon>Bacillati</taxon>
        <taxon>Actinomycetota</taxon>
        <taxon>Actinomycetes</taxon>
        <taxon>Streptosporangiales</taxon>
        <taxon>Streptosporangiaceae</taxon>
        <taxon>Sphaerisporangium</taxon>
    </lineage>
</organism>
<dbReference type="AlphaFoldDB" id="A0A7X0IJM0"/>
<protein>
    <submittedName>
        <fullName evidence="2">DNA-binding MarR family transcriptional regulator</fullName>
    </submittedName>
</protein>
<dbReference type="SUPFAM" id="SSF46785">
    <property type="entry name" value="Winged helix' DNA-binding domain"/>
    <property type="match status" value="1"/>
</dbReference>
<reference evidence="2 3" key="1">
    <citation type="submission" date="2020-08" db="EMBL/GenBank/DDBJ databases">
        <title>Sequencing the genomes of 1000 actinobacteria strains.</title>
        <authorList>
            <person name="Klenk H.-P."/>
        </authorList>
    </citation>
    <scope>NUCLEOTIDE SEQUENCE [LARGE SCALE GENOMIC DNA]</scope>
    <source>
        <strain evidence="2 3">DSM 44936</strain>
    </source>
</reference>
<dbReference type="RefSeq" id="WP_184985997.1">
    <property type="nucleotide sequence ID" value="NZ_BAAALO010000100.1"/>
</dbReference>
<dbReference type="InterPro" id="IPR000835">
    <property type="entry name" value="HTH_MarR-typ"/>
</dbReference>
<dbReference type="InterPro" id="IPR036388">
    <property type="entry name" value="WH-like_DNA-bd_sf"/>
</dbReference>